<dbReference type="Pfam" id="PF06476">
    <property type="entry name" value="DUF1090"/>
    <property type="match status" value="1"/>
</dbReference>
<protein>
    <submittedName>
        <fullName evidence="2">DUF1090 domain-containing protein</fullName>
    </submittedName>
</protein>
<dbReference type="AlphaFoldDB" id="A0AAE9MIU2"/>
<keyword evidence="3" id="KW-1185">Reference proteome</keyword>
<feature type="coiled-coil region" evidence="1">
    <location>
        <begin position="67"/>
        <end position="127"/>
    </location>
</feature>
<evidence type="ECO:0000313" key="3">
    <source>
        <dbReference type="Proteomes" id="UP001056890"/>
    </source>
</evidence>
<evidence type="ECO:0000313" key="2">
    <source>
        <dbReference type="EMBL" id="USV58511.1"/>
    </source>
</evidence>
<sequence>MWKFVGISMLLLAGQAYGSEEIGCKAQHQAVTEQLAFAKAHDNGAQVAGLEQALRNIEAHCTDAGLLKEQQQEVAKQKEEVNERLLDLQNARVSGKPDKIAKKQAKLEEAQAELLEAQRKLEALQKLVKP</sequence>
<reference evidence="2" key="1">
    <citation type="submission" date="2022-06" db="EMBL/GenBank/DDBJ databases">
        <title>Complete Genome of Aeromonas sp. Strain SOD01 Isolated from an Urban Freshwater Stream.</title>
        <authorList>
            <person name="Williams L.E."/>
            <person name="Brysgel T."/>
            <person name="Capestro E.M."/>
            <person name="Foltz G.V."/>
            <person name="Gardner A.E."/>
            <person name="Ingrassia J."/>
            <person name="Peterson E."/>
            <person name="Arruda J."/>
            <person name="Flaherty I."/>
            <person name="Hunt M."/>
            <person name="Pappas G."/>
            <person name="Ramsaran S."/>
            <person name="Rocha M."/>
        </authorList>
    </citation>
    <scope>NUCLEOTIDE SEQUENCE</scope>
    <source>
        <strain evidence="2">SOD01</strain>
    </source>
</reference>
<dbReference type="InterPro" id="IPR009468">
    <property type="entry name" value="DUF1090"/>
</dbReference>
<dbReference type="RefSeq" id="WP_042652780.1">
    <property type="nucleotide sequence ID" value="NZ_CAWMEL010000012.1"/>
</dbReference>
<accession>A0AAE9MIU2</accession>
<dbReference type="EMBL" id="CP099717">
    <property type="protein sequence ID" value="USV58511.1"/>
    <property type="molecule type" value="Genomic_DNA"/>
</dbReference>
<gene>
    <name evidence="2" type="ORF">NHF51_04975</name>
</gene>
<organism evidence="2 3">
    <name type="scientific">Aeromonas encheleia</name>
    <dbReference type="NCBI Taxonomy" id="73010"/>
    <lineage>
        <taxon>Bacteria</taxon>
        <taxon>Pseudomonadati</taxon>
        <taxon>Pseudomonadota</taxon>
        <taxon>Gammaproteobacteria</taxon>
        <taxon>Aeromonadales</taxon>
        <taxon>Aeromonadaceae</taxon>
        <taxon>Aeromonas</taxon>
    </lineage>
</organism>
<dbReference type="Proteomes" id="UP001056890">
    <property type="component" value="Chromosome"/>
</dbReference>
<name>A0AAE9MIU2_9GAMM</name>
<evidence type="ECO:0000256" key="1">
    <source>
        <dbReference type="SAM" id="Coils"/>
    </source>
</evidence>
<keyword evidence="1" id="KW-0175">Coiled coil</keyword>
<proteinExistence type="predicted"/>